<dbReference type="Proteomes" id="UP000254704">
    <property type="component" value="Unassembled WGS sequence"/>
</dbReference>
<reference evidence="1 2" key="1">
    <citation type="submission" date="2018-06" db="EMBL/GenBank/DDBJ databases">
        <authorList>
            <consortium name="Pathogen Informatics"/>
            <person name="Doyle S."/>
        </authorList>
    </citation>
    <scope>NUCLEOTIDE SEQUENCE [LARGE SCALE GENOMIC DNA]</scope>
    <source>
        <strain evidence="1 2">NCTC11621</strain>
    </source>
</reference>
<evidence type="ECO:0000313" key="2">
    <source>
        <dbReference type="Proteomes" id="UP000254704"/>
    </source>
</evidence>
<evidence type="ECO:0000313" key="1">
    <source>
        <dbReference type="EMBL" id="SUC10798.1"/>
    </source>
</evidence>
<accession>A0A379EWL8</accession>
<protein>
    <submittedName>
        <fullName evidence="1">Maltose regulon periplasmic protein</fullName>
    </submittedName>
</protein>
<proteinExistence type="predicted"/>
<organism evidence="1 2">
    <name type="scientific">Pasteurella canis</name>
    <dbReference type="NCBI Taxonomy" id="753"/>
    <lineage>
        <taxon>Bacteria</taxon>
        <taxon>Pseudomonadati</taxon>
        <taxon>Pseudomonadota</taxon>
        <taxon>Gammaproteobacteria</taxon>
        <taxon>Pasteurellales</taxon>
        <taxon>Pasteurellaceae</taxon>
        <taxon>Pasteurella</taxon>
    </lineage>
</organism>
<dbReference type="EMBL" id="UGTV01000015">
    <property type="protein sequence ID" value="SUC10798.1"/>
    <property type="molecule type" value="Genomic_DNA"/>
</dbReference>
<sequence>MIHPPEDLATAIEQVQSITLSAQTVATAVDKETEAYFNQSVKNALKQNDINRALNLVNEAEKLGLTSLRKIFLQHVSSK</sequence>
<gene>
    <name evidence="1" type="ORF">NCTC11621_01877</name>
</gene>
<name>A0A379EWL8_9PAST</name>
<dbReference type="AlphaFoldDB" id="A0A379EWL8"/>